<feature type="non-terminal residue" evidence="2">
    <location>
        <position position="329"/>
    </location>
</feature>
<reference evidence="2 3" key="1">
    <citation type="journal article" date="2023" name="Sci. Data">
        <title>Genome assembly of the Korean intertidal mud-creeper Batillaria attramentaria.</title>
        <authorList>
            <person name="Patra A.K."/>
            <person name="Ho P.T."/>
            <person name="Jun S."/>
            <person name="Lee S.J."/>
            <person name="Kim Y."/>
            <person name="Won Y.J."/>
        </authorList>
    </citation>
    <scope>NUCLEOTIDE SEQUENCE [LARGE SCALE GENOMIC DNA]</scope>
    <source>
        <strain evidence="2">Wonlab-2016</strain>
    </source>
</reference>
<evidence type="ECO:0000313" key="2">
    <source>
        <dbReference type="EMBL" id="KAK7477615.1"/>
    </source>
</evidence>
<organism evidence="2 3">
    <name type="scientific">Batillaria attramentaria</name>
    <dbReference type="NCBI Taxonomy" id="370345"/>
    <lineage>
        <taxon>Eukaryota</taxon>
        <taxon>Metazoa</taxon>
        <taxon>Spiralia</taxon>
        <taxon>Lophotrochozoa</taxon>
        <taxon>Mollusca</taxon>
        <taxon>Gastropoda</taxon>
        <taxon>Caenogastropoda</taxon>
        <taxon>Sorbeoconcha</taxon>
        <taxon>Cerithioidea</taxon>
        <taxon>Batillariidae</taxon>
        <taxon>Batillaria</taxon>
    </lineage>
</organism>
<evidence type="ECO:0000256" key="1">
    <source>
        <dbReference type="SAM" id="MobiDB-lite"/>
    </source>
</evidence>
<accession>A0ABD0JSF2</accession>
<keyword evidence="3" id="KW-1185">Reference proteome</keyword>
<sequence>MTTALQHPLHSQTAWVPVLQEKKDFRQATFVVPTFLLPTARKVLAARYRHQLASLPNFLVEWEDWNTNRVKFTIDNEDDNLNNYSPTLPHPDLFQNTCRVWIDGVKVVTLTTYYTTGTILAQGTECIYWRRDECKKLTELMVTIYNYFSGPPRIESNRDFCPDVELLALPDRETDITNKEAITQQVKPLGVESVLDSENEDQMYEGDDTDSESLTPPATQVAPPSPSDLPPGQTATLLSGAPDRTPGNNPICPDPEGESPDHPSDDGPSDVTGDSVPSLESACLSVSCAGNNTRDTRSDESGGDSPAERGAAPDAQCSQPSLPESDNDL</sequence>
<name>A0ABD0JSF2_9CAEN</name>
<feature type="region of interest" description="Disordered" evidence="1">
    <location>
        <begin position="202"/>
        <end position="329"/>
    </location>
</feature>
<feature type="compositionally biased region" description="Polar residues" evidence="1">
    <location>
        <begin position="316"/>
        <end position="329"/>
    </location>
</feature>
<evidence type="ECO:0000313" key="3">
    <source>
        <dbReference type="Proteomes" id="UP001519460"/>
    </source>
</evidence>
<dbReference type="EMBL" id="JACVVK020000345">
    <property type="protein sequence ID" value="KAK7477615.1"/>
    <property type="molecule type" value="Genomic_DNA"/>
</dbReference>
<dbReference type="AlphaFoldDB" id="A0ABD0JSF2"/>
<gene>
    <name evidence="2" type="ORF">BaRGS_00031163</name>
</gene>
<feature type="compositionally biased region" description="Acidic residues" evidence="1">
    <location>
        <begin position="202"/>
        <end position="211"/>
    </location>
</feature>
<comment type="caution">
    <text evidence="2">The sequence shown here is derived from an EMBL/GenBank/DDBJ whole genome shotgun (WGS) entry which is preliminary data.</text>
</comment>
<dbReference type="Proteomes" id="UP001519460">
    <property type="component" value="Unassembled WGS sequence"/>
</dbReference>
<protein>
    <submittedName>
        <fullName evidence="2">Uncharacterized protein</fullName>
    </submittedName>
</protein>
<proteinExistence type="predicted"/>